<dbReference type="InterPro" id="IPR014048">
    <property type="entry name" value="MethylDNA_cys_MeTrfase_DNA-bd"/>
</dbReference>
<evidence type="ECO:0000256" key="2">
    <source>
        <dbReference type="ARBA" id="ARBA00008711"/>
    </source>
</evidence>
<dbReference type="EMBL" id="JADIMV010000100">
    <property type="protein sequence ID" value="MBO8440156.1"/>
    <property type="molecule type" value="Genomic_DNA"/>
</dbReference>
<keyword evidence="3 8" id="KW-0489">Methyltransferase</keyword>
<protein>
    <recommendedName>
        <fullName evidence="8">Methylated-DNA--protein-cysteine methyltransferase</fullName>
        <ecNumber evidence="8">2.1.1.63</ecNumber>
    </recommendedName>
    <alternativeName>
        <fullName evidence="8">6-O-methylguanine-DNA methyltransferase</fullName>
        <shortName evidence="8">MGMT</shortName>
    </alternativeName>
    <alternativeName>
        <fullName evidence="8">O-6-methylguanine-DNA-alkyltransferase</fullName>
    </alternativeName>
</protein>
<comment type="function">
    <text evidence="8">Involved in the cellular defense against the biological effects of O6-methylguanine (O6-MeG) and O4-methylthymine (O4-MeT) in DNA. Repairs the methylated nucleobase in DNA by stoichiometrically transferring the methyl group to a cysteine residue in the enzyme. This is a suicide reaction: the enzyme is irreversibly inactivated.</text>
</comment>
<dbReference type="InterPro" id="IPR008332">
    <property type="entry name" value="MethylG_MeTrfase_N"/>
</dbReference>
<evidence type="ECO:0000259" key="10">
    <source>
        <dbReference type="Pfam" id="PF02870"/>
    </source>
</evidence>
<feature type="domain" description="Methylguanine DNA methyltransferase ribonuclease-like" evidence="10">
    <location>
        <begin position="14"/>
        <end position="84"/>
    </location>
</feature>
<dbReference type="GO" id="GO:0032259">
    <property type="term" value="P:methylation"/>
    <property type="evidence" value="ECO:0007669"/>
    <property type="project" value="UniProtKB-KW"/>
</dbReference>
<evidence type="ECO:0000256" key="4">
    <source>
        <dbReference type="ARBA" id="ARBA00022679"/>
    </source>
</evidence>
<evidence type="ECO:0000256" key="6">
    <source>
        <dbReference type="ARBA" id="ARBA00023204"/>
    </source>
</evidence>
<dbReference type="HAMAP" id="MF_00772">
    <property type="entry name" value="OGT"/>
    <property type="match status" value="1"/>
</dbReference>
<dbReference type="Pfam" id="PF02870">
    <property type="entry name" value="Methyltransf_1N"/>
    <property type="match status" value="1"/>
</dbReference>
<comment type="caution">
    <text evidence="11">The sequence shown here is derived from an EMBL/GenBank/DDBJ whole genome shotgun (WGS) entry which is preliminary data.</text>
</comment>
<evidence type="ECO:0000256" key="5">
    <source>
        <dbReference type="ARBA" id="ARBA00022763"/>
    </source>
</evidence>
<dbReference type="NCBIfam" id="TIGR00589">
    <property type="entry name" value="ogt"/>
    <property type="match status" value="1"/>
</dbReference>
<dbReference type="GO" id="GO:0005737">
    <property type="term" value="C:cytoplasm"/>
    <property type="evidence" value="ECO:0007669"/>
    <property type="project" value="UniProtKB-SubCell"/>
</dbReference>
<name>A0A940DKI3_9BACT</name>
<dbReference type="AlphaFoldDB" id="A0A940DKI3"/>
<dbReference type="InterPro" id="IPR036388">
    <property type="entry name" value="WH-like_DNA-bd_sf"/>
</dbReference>
<dbReference type="SUPFAM" id="SSF53155">
    <property type="entry name" value="Methylated DNA-protein cysteine methyltransferase domain"/>
    <property type="match status" value="1"/>
</dbReference>
<dbReference type="EC" id="2.1.1.63" evidence="8"/>
<dbReference type="Gene3D" id="1.10.10.10">
    <property type="entry name" value="Winged helix-like DNA-binding domain superfamily/Winged helix DNA-binding domain"/>
    <property type="match status" value="1"/>
</dbReference>
<dbReference type="GO" id="GO:0003908">
    <property type="term" value="F:methylated-DNA-[protein]-cysteine S-methyltransferase activity"/>
    <property type="evidence" value="ECO:0007669"/>
    <property type="project" value="UniProtKB-UniRule"/>
</dbReference>
<dbReference type="CDD" id="cd06445">
    <property type="entry name" value="ATase"/>
    <property type="match status" value="1"/>
</dbReference>
<dbReference type="InterPro" id="IPR023546">
    <property type="entry name" value="MGMT"/>
</dbReference>
<proteinExistence type="inferred from homology"/>
<evidence type="ECO:0000256" key="3">
    <source>
        <dbReference type="ARBA" id="ARBA00022603"/>
    </source>
</evidence>
<dbReference type="Pfam" id="PF01035">
    <property type="entry name" value="DNA_binding_1"/>
    <property type="match status" value="1"/>
</dbReference>
<comment type="catalytic activity">
    <reaction evidence="1 8">
        <text>a 4-O-methyl-thymidine in DNA + L-cysteinyl-[protein] = a thymidine in DNA + S-methyl-L-cysteinyl-[protein]</text>
        <dbReference type="Rhea" id="RHEA:53428"/>
        <dbReference type="Rhea" id="RHEA-COMP:10131"/>
        <dbReference type="Rhea" id="RHEA-COMP:10132"/>
        <dbReference type="Rhea" id="RHEA-COMP:13555"/>
        <dbReference type="Rhea" id="RHEA-COMP:13556"/>
        <dbReference type="ChEBI" id="CHEBI:29950"/>
        <dbReference type="ChEBI" id="CHEBI:82612"/>
        <dbReference type="ChEBI" id="CHEBI:137386"/>
        <dbReference type="ChEBI" id="CHEBI:137387"/>
        <dbReference type="EC" id="2.1.1.63"/>
    </reaction>
</comment>
<dbReference type="Gene3D" id="3.30.160.70">
    <property type="entry name" value="Methylated DNA-protein cysteine methyltransferase domain"/>
    <property type="match status" value="1"/>
</dbReference>
<reference evidence="11" key="2">
    <citation type="journal article" date="2021" name="PeerJ">
        <title>Extensive microbial diversity within the chicken gut microbiome revealed by metagenomics and culture.</title>
        <authorList>
            <person name="Gilroy R."/>
            <person name="Ravi A."/>
            <person name="Getino M."/>
            <person name="Pursley I."/>
            <person name="Horton D.L."/>
            <person name="Alikhan N.F."/>
            <person name="Baker D."/>
            <person name="Gharbi K."/>
            <person name="Hall N."/>
            <person name="Watson M."/>
            <person name="Adriaenssens E.M."/>
            <person name="Foster-Nyarko E."/>
            <person name="Jarju S."/>
            <person name="Secka A."/>
            <person name="Antonio M."/>
            <person name="Oren A."/>
            <person name="Chaudhuri R.R."/>
            <person name="La Ragione R."/>
            <person name="Hildebrand F."/>
            <person name="Pallen M.J."/>
        </authorList>
    </citation>
    <scope>NUCLEOTIDE SEQUENCE</scope>
    <source>
        <strain evidence="11">3924</strain>
    </source>
</reference>
<evidence type="ECO:0000313" key="12">
    <source>
        <dbReference type="Proteomes" id="UP000712007"/>
    </source>
</evidence>
<evidence type="ECO:0000259" key="9">
    <source>
        <dbReference type="Pfam" id="PF01035"/>
    </source>
</evidence>
<dbReference type="GO" id="GO:0006307">
    <property type="term" value="P:DNA alkylation repair"/>
    <property type="evidence" value="ECO:0007669"/>
    <property type="project" value="UniProtKB-UniRule"/>
</dbReference>
<evidence type="ECO:0000256" key="1">
    <source>
        <dbReference type="ARBA" id="ARBA00001286"/>
    </source>
</evidence>
<dbReference type="FunFam" id="1.10.10.10:FF:000214">
    <property type="entry name" value="Methylated-DNA--protein-cysteine methyltransferase"/>
    <property type="match status" value="1"/>
</dbReference>
<feature type="active site" description="Nucleophile; methyl group acceptor" evidence="8">
    <location>
        <position position="141"/>
    </location>
</feature>
<keyword evidence="6 8" id="KW-0234">DNA repair</keyword>
<keyword evidence="4 8" id="KW-0808">Transferase</keyword>
<dbReference type="InterPro" id="IPR036631">
    <property type="entry name" value="MGMT_N_sf"/>
</dbReference>
<dbReference type="PANTHER" id="PTHR10815:SF5">
    <property type="entry name" value="METHYLATED-DNA--PROTEIN-CYSTEINE METHYLTRANSFERASE"/>
    <property type="match status" value="1"/>
</dbReference>
<comment type="subcellular location">
    <subcellularLocation>
        <location evidence="8">Cytoplasm</location>
    </subcellularLocation>
</comment>
<keyword evidence="5 8" id="KW-0227">DNA damage</keyword>
<dbReference type="PANTHER" id="PTHR10815">
    <property type="entry name" value="METHYLATED-DNA--PROTEIN-CYSTEINE METHYLTRANSFERASE"/>
    <property type="match status" value="1"/>
</dbReference>
<comment type="similarity">
    <text evidence="2 8">Belongs to the MGMT family.</text>
</comment>
<evidence type="ECO:0000313" key="11">
    <source>
        <dbReference type="EMBL" id="MBO8440156.1"/>
    </source>
</evidence>
<organism evidence="11 12">
    <name type="scientific">Candidatus Aphodosoma intestinipullorum</name>
    <dbReference type="NCBI Taxonomy" id="2840674"/>
    <lineage>
        <taxon>Bacteria</taxon>
        <taxon>Pseudomonadati</taxon>
        <taxon>Bacteroidota</taxon>
        <taxon>Bacteroidia</taxon>
        <taxon>Bacteroidales</taxon>
        <taxon>Candidatus Aphodosoma</taxon>
    </lineage>
</organism>
<gene>
    <name evidence="11" type="ORF">IAC51_05840</name>
</gene>
<dbReference type="Proteomes" id="UP000712007">
    <property type="component" value="Unassembled WGS sequence"/>
</dbReference>
<dbReference type="InterPro" id="IPR036217">
    <property type="entry name" value="MethylDNA_cys_MeTrfase_DNAb"/>
</dbReference>
<sequence length="173" mass="19178">MEKGNIISVWHYCAPCGELLLGSFGERLCMCNWVEEKHPGRVERRLRGRLGAEFAVGETEVVRQAARELDEYFAGRRRSFDVPLLFAGSDFQEKVWRGLADVPYGETVTYGELAQMLDVPKSVRAVANANGANAISIFAPCHRVIGQDGRLTGYGGGLAAKKFLLEMERGVRL</sequence>
<evidence type="ECO:0000256" key="8">
    <source>
        <dbReference type="HAMAP-Rule" id="MF_00772"/>
    </source>
</evidence>
<comment type="catalytic activity">
    <reaction evidence="7 8">
        <text>a 6-O-methyl-2'-deoxyguanosine in DNA + L-cysteinyl-[protein] = S-methyl-L-cysteinyl-[protein] + a 2'-deoxyguanosine in DNA</text>
        <dbReference type="Rhea" id="RHEA:24000"/>
        <dbReference type="Rhea" id="RHEA-COMP:10131"/>
        <dbReference type="Rhea" id="RHEA-COMP:10132"/>
        <dbReference type="Rhea" id="RHEA-COMP:11367"/>
        <dbReference type="Rhea" id="RHEA-COMP:11368"/>
        <dbReference type="ChEBI" id="CHEBI:29950"/>
        <dbReference type="ChEBI" id="CHEBI:82612"/>
        <dbReference type="ChEBI" id="CHEBI:85445"/>
        <dbReference type="ChEBI" id="CHEBI:85448"/>
        <dbReference type="EC" id="2.1.1.63"/>
    </reaction>
</comment>
<feature type="domain" description="Methylated-DNA-[protein]-cysteine S-methyltransferase DNA binding" evidence="9">
    <location>
        <begin position="90"/>
        <end position="169"/>
    </location>
</feature>
<keyword evidence="8" id="KW-0963">Cytoplasm</keyword>
<comment type="miscellaneous">
    <text evidence="8">This enzyme catalyzes only one turnover and therefore is not strictly catalytic. According to one definition, an enzyme is a biocatalyst that acts repeatedly and over many reaction cycles.</text>
</comment>
<accession>A0A940DKI3</accession>
<reference evidence="11" key="1">
    <citation type="submission" date="2020-10" db="EMBL/GenBank/DDBJ databases">
        <authorList>
            <person name="Gilroy R."/>
        </authorList>
    </citation>
    <scope>NUCLEOTIDE SEQUENCE</scope>
    <source>
        <strain evidence="11">3924</strain>
    </source>
</reference>
<dbReference type="SUPFAM" id="SSF46767">
    <property type="entry name" value="Methylated DNA-protein cysteine methyltransferase, C-terminal domain"/>
    <property type="match status" value="1"/>
</dbReference>
<evidence type="ECO:0000256" key="7">
    <source>
        <dbReference type="ARBA" id="ARBA00049348"/>
    </source>
</evidence>